<keyword evidence="3" id="KW-0067">ATP-binding</keyword>
<evidence type="ECO:0000256" key="3">
    <source>
        <dbReference type="ARBA" id="ARBA00022840"/>
    </source>
</evidence>
<dbReference type="InterPro" id="IPR003439">
    <property type="entry name" value="ABC_transporter-like_ATP-bd"/>
</dbReference>
<evidence type="ECO:0000256" key="1">
    <source>
        <dbReference type="ARBA" id="ARBA00022448"/>
    </source>
</evidence>
<dbReference type="EMBL" id="JBHTLM010000007">
    <property type="protein sequence ID" value="MFD1176966.1"/>
    <property type="molecule type" value="Genomic_DNA"/>
</dbReference>
<dbReference type="SMART" id="SM00382">
    <property type="entry name" value="AAA"/>
    <property type="match status" value="1"/>
</dbReference>
<sequence length="234" mass="26893">MKAENIVFTYKKAKYPVLNGVNFELHPNKINVLVGPNGAGKTTLFDLMAGILRPQSGVAHFPSLEQILYITQSVFFSPEIKGKDFCKFIRRISSQPASSSCSDYIPIDRERERLLLQRLWDIKIGKMSVGERRWLFTTMLAEQADRELYLFDEPTSGVDPTSRNQIFRMIEGLIERNKTVVLSTHQLNDLKHLDCHIIFLHNGKIRYEGDYGAWLELYDTDDPDQAFDMITSSI</sequence>
<dbReference type="InterPro" id="IPR027417">
    <property type="entry name" value="P-loop_NTPase"/>
</dbReference>
<evidence type="ECO:0000259" key="4">
    <source>
        <dbReference type="PROSITE" id="PS50893"/>
    </source>
</evidence>
<dbReference type="Pfam" id="PF00005">
    <property type="entry name" value="ABC_tran"/>
    <property type="match status" value="1"/>
</dbReference>
<evidence type="ECO:0000313" key="6">
    <source>
        <dbReference type="Proteomes" id="UP001597262"/>
    </source>
</evidence>
<evidence type="ECO:0000256" key="2">
    <source>
        <dbReference type="ARBA" id="ARBA00022741"/>
    </source>
</evidence>
<organism evidence="5 6">
    <name type="scientific">Paenibacillus puldeungensis</name>
    <dbReference type="NCBI Taxonomy" id="696536"/>
    <lineage>
        <taxon>Bacteria</taxon>
        <taxon>Bacillati</taxon>
        <taxon>Bacillota</taxon>
        <taxon>Bacilli</taxon>
        <taxon>Bacillales</taxon>
        <taxon>Paenibacillaceae</taxon>
        <taxon>Paenibacillus</taxon>
    </lineage>
</organism>
<keyword evidence="6" id="KW-1185">Reference proteome</keyword>
<dbReference type="Gene3D" id="3.40.50.300">
    <property type="entry name" value="P-loop containing nucleotide triphosphate hydrolases"/>
    <property type="match status" value="1"/>
</dbReference>
<gene>
    <name evidence="5" type="ORF">ACFQ3W_11735</name>
</gene>
<dbReference type="PANTHER" id="PTHR42939:SF1">
    <property type="entry name" value="ABC TRANSPORTER ATP-BINDING PROTEIN ALBC-RELATED"/>
    <property type="match status" value="1"/>
</dbReference>
<dbReference type="PROSITE" id="PS50893">
    <property type="entry name" value="ABC_TRANSPORTER_2"/>
    <property type="match status" value="1"/>
</dbReference>
<protein>
    <submittedName>
        <fullName evidence="5">AAA family ATPase</fullName>
    </submittedName>
</protein>
<dbReference type="RefSeq" id="WP_379319415.1">
    <property type="nucleotide sequence ID" value="NZ_JBHTLM010000007.1"/>
</dbReference>
<accession>A0ABW3RYM6</accession>
<reference evidence="6" key="1">
    <citation type="journal article" date="2019" name="Int. J. Syst. Evol. Microbiol.">
        <title>The Global Catalogue of Microorganisms (GCM) 10K type strain sequencing project: providing services to taxonomists for standard genome sequencing and annotation.</title>
        <authorList>
            <consortium name="The Broad Institute Genomics Platform"/>
            <consortium name="The Broad Institute Genome Sequencing Center for Infectious Disease"/>
            <person name="Wu L."/>
            <person name="Ma J."/>
        </authorList>
    </citation>
    <scope>NUCLEOTIDE SEQUENCE [LARGE SCALE GENOMIC DNA]</scope>
    <source>
        <strain evidence="6">CCUG 59189</strain>
    </source>
</reference>
<comment type="caution">
    <text evidence="5">The sequence shown here is derived from an EMBL/GenBank/DDBJ whole genome shotgun (WGS) entry which is preliminary data.</text>
</comment>
<dbReference type="Proteomes" id="UP001597262">
    <property type="component" value="Unassembled WGS sequence"/>
</dbReference>
<proteinExistence type="predicted"/>
<name>A0ABW3RYM6_9BACL</name>
<feature type="domain" description="ABC transporter" evidence="4">
    <location>
        <begin position="1"/>
        <end position="227"/>
    </location>
</feature>
<dbReference type="InterPro" id="IPR003593">
    <property type="entry name" value="AAA+_ATPase"/>
</dbReference>
<keyword evidence="2" id="KW-0547">Nucleotide-binding</keyword>
<keyword evidence="1" id="KW-0813">Transport</keyword>
<dbReference type="InterPro" id="IPR051782">
    <property type="entry name" value="ABC_Transporter_VariousFunc"/>
</dbReference>
<dbReference type="PANTHER" id="PTHR42939">
    <property type="entry name" value="ABC TRANSPORTER ATP-BINDING PROTEIN ALBC-RELATED"/>
    <property type="match status" value="1"/>
</dbReference>
<evidence type="ECO:0000313" key="5">
    <source>
        <dbReference type="EMBL" id="MFD1176966.1"/>
    </source>
</evidence>
<dbReference type="SUPFAM" id="SSF52540">
    <property type="entry name" value="P-loop containing nucleoside triphosphate hydrolases"/>
    <property type="match status" value="1"/>
</dbReference>